<dbReference type="PROSITE" id="PS50219">
    <property type="entry name" value="CNH"/>
    <property type="match status" value="1"/>
</dbReference>
<dbReference type="SMART" id="SM00325">
    <property type="entry name" value="RhoGEF"/>
    <property type="match status" value="1"/>
</dbReference>
<dbReference type="Proteomes" id="UP000093000">
    <property type="component" value="Unassembled WGS sequence"/>
</dbReference>
<dbReference type="Pfam" id="PF00621">
    <property type="entry name" value="RhoGEF"/>
    <property type="match status" value="1"/>
</dbReference>
<keyword evidence="7" id="KW-1185">Reference proteome</keyword>
<dbReference type="CDD" id="cd00160">
    <property type="entry name" value="RhoGEF"/>
    <property type="match status" value="1"/>
</dbReference>
<evidence type="ECO:0000256" key="3">
    <source>
        <dbReference type="SAM" id="MobiDB-lite"/>
    </source>
</evidence>
<evidence type="ECO:0000256" key="1">
    <source>
        <dbReference type="ARBA" id="ARBA00022553"/>
    </source>
</evidence>
<dbReference type="InParanoid" id="A0A1C7N4W9"/>
<dbReference type="EMBL" id="LUGH01000561">
    <property type="protein sequence ID" value="OBZ84067.1"/>
    <property type="molecule type" value="Genomic_DNA"/>
</dbReference>
<dbReference type="InterPro" id="IPR052233">
    <property type="entry name" value="Rho-type_GEFs"/>
</dbReference>
<feature type="region of interest" description="Disordered" evidence="3">
    <location>
        <begin position="29"/>
        <end position="48"/>
    </location>
</feature>
<dbReference type="Pfam" id="PF00780">
    <property type="entry name" value="CNH"/>
    <property type="match status" value="1"/>
</dbReference>
<feature type="domain" description="DH" evidence="4">
    <location>
        <begin position="409"/>
        <end position="601"/>
    </location>
</feature>
<dbReference type="STRING" id="101091.A0A1C7N4W9"/>
<dbReference type="InterPro" id="IPR035899">
    <property type="entry name" value="DBL_dom_sf"/>
</dbReference>
<dbReference type="InterPro" id="IPR041675">
    <property type="entry name" value="PH_5"/>
</dbReference>
<gene>
    <name evidence="6" type="primary">rgf1_3</name>
    <name evidence="6" type="ORF">A0J61_07884</name>
</gene>
<dbReference type="OrthoDB" id="2272012at2759"/>
<dbReference type="Gene3D" id="1.20.900.10">
    <property type="entry name" value="Dbl homology (DH) domain"/>
    <property type="match status" value="1"/>
</dbReference>
<feature type="region of interest" description="Disordered" evidence="3">
    <location>
        <begin position="79"/>
        <end position="108"/>
    </location>
</feature>
<dbReference type="InterPro" id="IPR011993">
    <property type="entry name" value="PH-like_dom_sf"/>
</dbReference>
<reference evidence="6 7" key="1">
    <citation type="submission" date="2016-03" db="EMBL/GenBank/DDBJ databases">
        <title>Choanephora cucurbitarum.</title>
        <authorList>
            <person name="Min B."/>
            <person name="Park H."/>
            <person name="Park J.-H."/>
            <person name="Shin H.-D."/>
            <person name="Choi I.-G."/>
        </authorList>
    </citation>
    <scope>NUCLEOTIDE SEQUENCE [LARGE SCALE GENOMIC DNA]</scope>
    <source>
        <strain evidence="6 7">KUS-F28377</strain>
    </source>
</reference>
<evidence type="ECO:0000259" key="4">
    <source>
        <dbReference type="PROSITE" id="PS50010"/>
    </source>
</evidence>
<name>A0A1C7N4W9_9FUNG</name>
<keyword evidence="2" id="KW-0344">Guanine-nucleotide releasing factor</keyword>
<protein>
    <submittedName>
        <fullName evidence="6">Rho1 guanine nucleotide exchange factor 1</fullName>
    </submittedName>
</protein>
<sequence length="1140" mass="130467">MQDCLNTLMNDADPYVDEIDQHCNVTTPARSSSLQAPQKPPSQALRSNTVHSYQYFNKRSEGTNHPYTRYHGPLHHAYSSSSYQSYRNTPPTPPFKTTLRSPRSTSTMLVEPKKSNTDFFATQTHLDYVNTYLKDSQRLQEKTLAYDEDDDASSVSRSSSIAQASHKHSSGPFSESRQFANLSSTKPTVITATARSSSSSIISPSHTPPIISIPPDYAYMSVLSNAFVRRIRSLEHVRELFCANEYPESFTGQEAIRILQYLLDGLPEAYCITIANALMKATPSLFDPIHYSQKSIIQSAFYNSPDEYYTLHEDSEKVPSGLFTGLLECYSYSCSPGKGGCYAPRCSNKPELFEYEYNTQDSSLLVVSPTLRYQPASSENTEAKTTQHIAWAQKVPKSLLKTLSKREIARQEAINEIIYSEAVYKRDLEILSEHIIKPIRDKSSIILSSRRREEFVQEVFGNYKQLLEASTALFNDLVNAQQQHENACIPMIGDVLIKHYAYFEDPFTRYCPHISLSEYLIKEEAKSNPNFEKFIAQVEKSKRMRRLAFRHFLLNPVTRLQRYPLLLDAILKSTDLDHPDYAYLTRCLDMVKKVASKSDALADVFKKRVQILEIHDSIRFKPGEYQDLRLTDPQRKLYYQGDIKRRSSGITEVSERSEIRIFIFDHLMLLTKPRKLSTTNSAEECRVWKRPIPLQMLYVNQLPTKLTHSSTSSSLRSYNQASLLVPFTFQHLGQRGGTYTFMCTSDEKQKWLVAIEEAKASLKKRTGEDAFEVVSIDDTTFSYVAANVSKHAKVTCTAPFTSISNEDKLAVGTGTGVYIINIKHNVVKKVLSIESVMQILILKKHHILVVLADKTLKAYPLDLLDAVNTSGKPLERLGQELAQHVHYFQVGVCNNRDLLIYKKKKNTSSVFTALEPMYDLRDPRNQKYIVPKTGFMMGSRSSHAWFKKYKEFYVGAESSNIQFLKSKLLVVCARGFEIIDPENLSVGGRDIPDKMDPQFNFVHRQIEAVKPIAMYRVHDKFLLCYSKFAFYVNNRNGSLIYRGPQRLPLLCEWEGTPEYIVYQHPYVIAFDPQFIEIRYVDTGDLVQIIPGEQIRLTHFASNTTQDMCIYGCQTHLKRPELQNVFYLKLQKNTNVRKFVQ</sequence>
<organism evidence="6 7">
    <name type="scientific">Choanephora cucurbitarum</name>
    <dbReference type="NCBI Taxonomy" id="101091"/>
    <lineage>
        <taxon>Eukaryota</taxon>
        <taxon>Fungi</taxon>
        <taxon>Fungi incertae sedis</taxon>
        <taxon>Mucoromycota</taxon>
        <taxon>Mucoromycotina</taxon>
        <taxon>Mucoromycetes</taxon>
        <taxon>Mucorales</taxon>
        <taxon>Mucorineae</taxon>
        <taxon>Choanephoraceae</taxon>
        <taxon>Choanephoroideae</taxon>
        <taxon>Choanephora</taxon>
    </lineage>
</organism>
<accession>A0A1C7N4W9</accession>
<dbReference type="PROSITE" id="PS50010">
    <property type="entry name" value="DH_2"/>
    <property type="match status" value="1"/>
</dbReference>
<evidence type="ECO:0000313" key="6">
    <source>
        <dbReference type="EMBL" id="OBZ84067.1"/>
    </source>
</evidence>
<dbReference type="SUPFAM" id="SSF48065">
    <property type="entry name" value="DBL homology domain (DH-domain)"/>
    <property type="match status" value="1"/>
</dbReference>
<evidence type="ECO:0000259" key="5">
    <source>
        <dbReference type="PROSITE" id="PS50219"/>
    </source>
</evidence>
<dbReference type="Pfam" id="PF15405">
    <property type="entry name" value="PH_5"/>
    <property type="match status" value="1"/>
</dbReference>
<evidence type="ECO:0000256" key="2">
    <source>
        <dbReference type="ARBA" id="ARBA00022658"/>
    </source>
</evidence>
<feature type="domain" description="CNH" evidence="5">
    <location>
        <begin position="791"/>
        <end position="1104"/>
    </location>
</feature>
<feature type="region of interest" description="Disordered" evidence="3">
    <location>
        <begin position="146"/>
        <end position="178"/>
    </location>
</feature>
<feature type="compositionally biased region" description="Low complexity" evidence="3">
    <location>
        <begin position="153"/>
        <end position="164"/>
    </location>
</feature>
<evidence type="ECO:0000313" key="7">
    <source>
        <dbReference type="Proteomes" id="UP000093000"/>
    </source>
</evidence>
<feature type="compositionally biased region" description="Polar residues" evidence="3">
    <location>
        <begin position="98"/>
        <end position="108"/>
    </location>
</feature>
<dbReference type="AlphaFoldDB" id="A0A1C7N4W9"/>
<dbReference type="SMART" id="SM00233">
    <property type="entry name" value="PH"/>
    <property type="match status" value="1"/>
</dbReference>
<proteinExistence type="predicted"/>
<dbReference type="InterPro" id="IPR001180">
    <property type="entry name" value="CNH_dom"/>
</dbReference>
<dbReference type="InterPro" id="IPR001849">
    <property type="entry name" value="PH_domain"/>
</dbReference>
<dbReference type="PANTHER" id="PTHR46572">
    <property type="entry name" value="RHO1 GDP-GTP EXCHANGE PROTEIN 1-RELATED"/>
    <property type="match status" value="1"/>
</dbReference>
<comment type="caution">
    <text evidence="6">The sequence shown here is derived from an EMBL/GenBank/DDBJ whole genome shotgun (WGS) entry which is preliminary data.</text>
</comment>
<dbReference type="Gene3D" id="2.30.29.30">
    <property type="entry name" value="Pleckstrin-homology domain (PH domain)/Phosphotyrosine-binding domain (PTB)"/>
    <property type="match status" value="1"/>
</dbReference>
<dbReference type="SMART" id="SM00036">
    <property type="entry name" value="CNH"/>
    <property type="match status" value="1"/>
</dbReference>
<dbReference type="InterPro" id="IPR000219">
    <property type="entry name" value="DH_dom"/>
</dbReference>
<keyword evidence="1" id="KW-0597">Phosphoprotein</keyword>
<dbReference type="PANTHER" id="PTHR46572:SF1">
    <property type="entry name" value="RHO1 GUANINE NUCLEOTIDE EXCHANGE FACTOR TUS1"/>
    <property type="match status" value="1"/>
</dbReference>
<dbReference type="SUPFAM" id="SSF50729">
    <property type="entry name" value="PH domain-like"/>
    <property type="match status" value="1"/>
</dbReference>
<dbReference type="GO" id="GO:0005085">
    <property type="term" value="F:guanyl-nucleotide exchange factor activity"/>
    <property type="evidence" value="ECO:0007669"/>
    <property type="project" value="UniProtKB-KW"/>
</dbReference>